<feature type="region of interest" description="Disordered" evidence="1">
    <location>
        <begin position="1"/>
        <end position="21"/>
    </location>
</feature>
<evidence type="ECO:0000313" key="3">
    <source>
        <dbReference type="EMBL" id="BAV97718.1"/>
    </source>
</evidence>
<evidence type="ECO:0000259" key="2">
    <source>
        <dbReference type="Pfam" id="PF20410"/>
    </source>
</evidence>
<evidence type="ECO:0000313" key="4">
    <source>
        <dbReference type="Proteomes" id="UP000218824"/>
    </source>
</evidence>
<feature type="domain" description="X-Tfes XVIPCD" evidence="2">
    <location>
        <begin position="36"/>
        <end position="130"/>
    </location>
</feature>
<dbReference type="Proteomes" id="UP000218824">
    <property type="component" value="Chromosome"/>
</dbReference>
<accession>A0AAU9ANR2</accession>
<dbReference type="EMBL" id="AP014940">
    <property type="protein sequence ID" value="BAV97718.1"/>
    <property type="molecule type" value="Genomic_DNA"/>
</dbReference>
<reference evidence="3 4" key="1">
    <citation type="journal article" date="2017" name="DNA Res.">
        <title>Complete genome sequence and expression profile of the commercial lytic enzyme producer Lysobacter enzymogenes M497-1.</title>
        <authorList>
            <person name="Takami H."/>
            <person name="Toyoda A."/>
            <person name="Uchiyama I."/>
            <person name="Itoh T."/>
            <person name="Takaki Y."/>
            <person name="Arai W."/>
            <person name="Nishi S."/>
            <person name="Kawai M."/>
            <person name="Shinya K."/>
            <person name="Ikeda H."/>
        </authorList>
    </citation>
    <scope>NUCLEOTIDE SEQUENCE [LARGE SCALE GENOMIC DNA]</scope>
    <source>
        <strain evidence="3 4">M497-1</strain>
    </source>
</reference>
<dbReference type="GeneID" id="83064096"/>
<organism evidence="3 4">
    <name type="scientific">Lysobacter enzymogenes</name>
    <dbReference type="NCBI Taxonomy" id="69"/>
    <lineage>
        <taxon>Bacteria</taxon>
        <taxon>Pseudomonadati</taxon>
        <taxon>Pseudomonadota</taxon>
        <taxon>Gammaproteobacteria</taxon>
        <taxon>Lysobacterales</taxon>
        <taxon>Lysobacteraceae</taxon>
        <taxon>Lysobacter</taxon>
    </lineage>
</organism>
<feature type="compositionally biased region" description="Polar residues" evidence="1">
    <location>
        <begin position="116"/>
        <end position="129"/>
    </location>
</feature>
<protein>
    <recommendedName>
        <fullName evidence="2">X-Tfes XVIPCD domain-containing protein</fullName>
    </recommendedName>
</protein>
<dbReference type="KEGG" id="lem:LEN_2231"/>
<dbReference type="InterPro" id="IPR046519">
    <property type="entry name" value="X-Tfes_XVIPCD"/>
</dbReference>
<proteinExistence type="predicted"/>
<dbReference type="AlphaFoldDB" id="A0AAU9ANR2"/>
<feature type="region of interest" description="Disordered" evidence="1">
    <location>
        <begin position="116"/>
        <end position="183"/>
    </location>
</feature>
<feature type="compositionally biased region" description="Basic and acidic residues" evidence="1">
    <location>
        <begin position="132"/>
        <end position="168"/>
    </location>
</feature>
<gene>
    <name evidence="3" type="ORF">LEN_2231</name>
</gene>
<evidence type="ECO:0000256" key="1">
    <source>
        <dbReference type="SAM" id="MobiDB-lite"/>
    </source>
</evidence>
<dbReference type="RefSeq" id="WP_096377803.1">
    <property type="nucleotide sequence ID" value="NZ_AP014940.1"/>
</dbReference>
<dbReference type="Pfam" id="PF20410">
    <property type="entry name" value="X-Tfes_XVIPCD"/>
    <property type="match status" value="1"/>
</dbReference>
<name>A0AAU9ANR2_LYSEN</name>
<sequence>MNSQSQDQTLQVGTEAGSQTLDEVRRAQQRNLLSSASHPQHEQFAHVRVCLDRSEAARQFSPGERDNLAGALLLEATRERQRVDSVAFSQDGKRAFAVEEADSPARRICYVETEQAAQQSLQRSSEQMAQQVRERDLREQQRQTERETERQRENERDRNNPERSDEQRQQPSAAARALTRERD</sequence>